<keyword evidence="2" id="KW-0804">Transcription</keyword>
<reference evidence="4" key="1">
    <citation type="submission" date="2021-06" db="EMBL/GenBank/DDBJ databases">
        <title>New haloarchaea isolates fom saline soil.</title>
        <authorList>
            <person name="Duran-Viseras A."/>
            <person name="Sanchez-Porro C.S."/>
            <person name="Ventosa A."/>
        </authorList>
    </citation>
    <scope>NUCLEOTIDE SEQUENCE</scope>
    <source>
        <strain evidence="4">JCM 18369</strain>
    </source>
</reference>
<evidence type="ECO:0000259" key="3">
    <source>
        <dbReference type="Pfam" id="PF04967"/>
    </source>
</evidence>
<protein>
    <submittedName>
        <fullName evidence="4">Helix-turn-helix domain-containing protein</fullName>
    </submittedName>
</protein>
<evidence type="ECO:0000256" key="2">
    <source>
        <dbReference type="ARBA" id="ARBA00023163"/>
    </source>
</evidence>
<keyword evidence="5" id="KW-1185">Reference proteome</keyword>
<feature type="domain" description="HTH bat-type" evidence="3">
    <location>
        <begin position="184"/>
        <end position="235"/>
    </location>
</feature>
<dbReference type="PANTHER" id="PTHR34236">
    <property type="entry name" value="DIMETHYL SULFOXIDE REDUCTASE TRANSCRIPTIONAL ACTIVATOR"/>
    <property type="match status" value="1"/>
</dbReference>
<dbReference type="PANTHER" id="PTHR34236:SF1">
    <property type="entry name" value="DIMETHYL SULFOXIDE REDUCTASE TRANSCRIPTIONAL ACTIVATOR"/>
    <property type="match status" value="1"/>
</dbReference>
<proteinExistence type="predicted"/>
<accession>A0AA41FZA0</accession>
<dbReference type="InterPro" id="IPR007050">
    <property type="entry name" value="HTH_bacterioopsin"/>
</dbReference>
<evidence type="ECO:0000256" key="1">
    <source>
        <dbReference type="ARBA" id="ARBA00023015"/>
    </source>
</evidence>
<sequence length="248" mass="27675">MNRTDSAGARLTLDLWHPDCWAIGATARTDGGILAQAVYQAPEPTPERVNGLFTAYGETAETVEACLDAVRDSPHSGAVLELRERFGHRRDAPGAVVREFLLEYDPSALVCPTLLEHGFVHSAPVRIEDGRERWQVSFTRDRSELQSALDAVRRDADADLTVEAVATADSETQRSERERRFDSLTPAQRRAFERARSAGYYEWPRSVSTRELAAQLDLSKTTLLQHLRTAEAKLLDPERRSTDPESAT</sequence>
<keyword evidence="1" id="KW-0805">Transcription regulation</keyword>
<name>A0AA41FZA0_9EURY</name>
<dbReference type="EMBL" id="JAHQXE010000001">
    <property type="protein sequence ID" value="MBV0901320.1"/>
    <property type="molecule type" value="Genomic_DNA"/>
</dbReference>
<dbReference type="RefSeq" id="WP_162414937.1">
    <property type="nucleotide sequence ID" value="NZ_JAHQXE010000001.1"/>
</dbReference>
<dbReference type="Proteomes" id="UP001166304">
    <property type="component" value="Unassembled WGS sequence"/>
</dbReference>
<comment type="caution">
    <text evidence="4">The sequence shown here is derived from an EMBL/GenBank/DDBJ whole genome shotgun (WGS) entry which is preliminary data.</text>
</comment>
<organism evidence="4 5">
    <name type="scientific">Haloarcula salina</name>
    <dbReference type="NCBI Taxonomy" id="1429914"/>
    <lineage>
        <taxon>Archaea</taxon>
        <taxon>Methanobacteriati</taxon>
        <taxon>Methanobacteriota</taxon>
        <taxon>Stenosarchaea group</taxon>
        <taxon>Halobacteria</taxon>
        <taxon>Halobacteriales</taxon>
        <taxon>Haloarculaceae</taxon>
        <taxon>Haloarcula</taxon>
    </lineage>
</organism>
<evidence type="ECO:0000313" key="5">
    <source>
        <dbReference type="Proteomes" id="UP001166304"/>
    </source>
</evidence>
<dbReference type="Pfam" id="PF04967">
    <property type="entry name" value="HTH_10"/>
    <property type="match status" value="1"/>
</dbReference>
<gene>
    <name evidence="4" type="ORF">KTS37_05910</name>
</gene>
<dbReference type="AlphaFoldDB" id="A0AA41FZA0"/>
<evidence type="ECO:0000313" key="4">
    <source>
        <dbReference type="EMBL" id="MBV0901320.1"/>
    </source>
</evidence>